<feature type="region of interest" description="Disordered" evidence="1">
    <location>
        <begin position="1"/>
        <end position="20"/>
    </location>
</feature>
<name>A0A0A9F0B2_ARUDO</name>
<organism evidence="2">
    <name type="scientific">Arundo donax</name>
    <name type="common">Giant reed</name>
    <name type="synonym">Donax arundinaceus</name>
    <dbReference type="NCBI Taxonomy" id="35708"/>
    <lineage>
        <taxon>Eukaryota</taxon>
        <taxon>Viridiplantae</taxon>
        <taxon>Streptophyta</taxon>
        <taxon>Embryophyta</taxon>
        <taxon>Tracheophyta</taxon>
        <taxon>Spermatophyta</taxon>
        <taxon>Magnoliopsida</taxon>
        <taxon>Liliopsida</taxon>
        <taxon>Poales</taxon>
        <taxon>Poaceae</taxon>
        <taxon>PACMAD clade</taxon>
        <taxon>Arundinoideae</taxon>
        <taxon>Arundineae</taxon>
        <taxon>Arundo</taxon>
    </lineage>
</organism>
<proteinExistence type="predicted"/>
<dbReference type="AlphaFoldDB" id="A0A0A9F0B2"/>
<dbReference type="EMBL" id="GBRH01196168">
    <property type="protein sequence ID" value="JAE01728.1"/>
    <property type="molecule type" value="Transcribed_RNA"/>
</dbReference>
<evidence type="ECO:0000256" key="1">
    <source>
        <dbReference type="SAM" id="MobiDB-lite"/>
    </source>
</evidence>
<evidence type="ECO:0000313" key="2">
    <source>
        <dbReference type="EMBL" id="JAE01728.1"/>
    </source>
</evidence>
<protein>
    <submittedName>
        <fullName evidence="2">Uncharacterized protein</fullName>
    </submittedName>
</protein>
<sequence>MASLSSMQQRRPAAFMVASA</sequence>
<reference evidence="2" key="1">
    <citation type="submission" date="2014-09" db="EMBL/GenBank/DDBJ databases">
        <authorList>
            <person name="Magalhaes I.L.F."/>
            <person name="Oliveira U."/>
            <person name="Santos F.R."/>
            <person name="Vidigal T.H.D.A."/>
            <person name="Brescovit A.D."/>
            <person name="Santos A.J."/>
        </authorList>
    </citation>
    <scope>NUCLEOTIDE SEQUENCE</scope>
    <source>
        <tissue evidence="2">Shoot tissue taken approximately 20 cm above the soil surface</tissue>
    </source>
</reference>
<accession>A0A0A9F0B2</accession>
<reference evidence="2" key="2">
    <citation type="journal article" date="2015" name="Data Brief">
        <title>Shoot transcriptome of the giant reed, Arundo donax.</title>
        <authorList>
            <person name="Barrero R.A."/>
            <person name="Guerrero F.D."/>
            <person name="Moolhuijzen P."/>
            <person name="Goolsby J.A."/>
            <person name="Tidwell J."/>
            <person name="Bellgard S.E."/>
            <person name="Bellgard M.I."/>
        </authorList>
    </citation>
    <scope>NUCLEOTIDE SEQUENCE</scope>
    <source>
        <tissue evidence="2">Shoot tissue taken approximately 20 cm above the soil surface</tissue>
    </source>
</reference>